<accession>A0A1F8B474</accession>
<evidence type="ECO:0000313" key="1">
    <source>
        <dbReference type="EMBL" id="OGM58811.1"/>
    </source>
</evidence>
<dbReference type="Proteomes" id="UP000179018">
    <property type="component" value="Unassembled WGS sequence"/>
</dbReference>
<evidence type="ECO:0000313" key="2">
    <source>
        <dbReference type="Proteomes" id="UP000179018"/>
    </source>
</evidence>
<comment type="caution">
    <text evidence="1">The sequence shown here is derived from an EMBL/GenBank/DDBJ whole genome shotgun (WGS) entry which is preliminary data.</text>
</comment>
<dbReference type="AlphaFoldDB" id="A0A1F8B474"/>
<organism evidence="1 2">
    <name type="scientific">Candidatus Woesebacteria bacterium RIFCSPLOWO2_01_FULL_39_10</name>
    <dbReference type="NCBI Taxonomy" id="1802516"/>
    <lineage>
        <taxon>Bacteria</taxon>
        <taxon>Candidatus Woeseibacteriota</taxon>
    </lineage>
</organism>
<proteinExistence type="predicted"/>
<name>A0A1F8B474_9BACT</name>
<dbReference type="STRING" id="1802516.A3A75_00270"/>
<gene>
    <name evidence="1" type="ORF">A3A75_00270</name>
</gene>
<reference evidence="1 2" key="1">
    <citation type="journal article" date="2016" name="Nat. Commun.">
        <title>Thousands of microbial genomes shed light on interconnected biogeochemical processes in an aquifer system.</title>
        <authorList>
            <person name="Anantharaman K."/>
            <person name="Brown C.T."/>
            <person name="Hug L.A."/>
            <person name="Sharon I."/>
            <person name="Castelle C.J."/>
            <person name="Probst A.J."/>
            <person name="Thomas B.C."/>
            <person name="Singh A."/>
            <person name="Wilkins M.J."/>
            <person name="Karaoz U."/>
            <person name="Brodie E.L."/>
            <person name="Williams K.H."/>
            <person name="Hubbard S.S."/>
            <person name="Banfield J.F."/>
        </authorList>
    </citation>
    <scope>NUCLEOTIDE SEQUENCE [LARGE SCALE GENOMIC DNA]</scope>
</reference>
<sequence>MNERQQVSPEVLVKLGLDPQGFSVEWNGDGSRVQKVLGKCPDCGISRFAYRDRVTGVRIRAMCPKPGQVGSESCIWGGRGTLPLGEE</sequence>
<protein>
    <submittedName>
        <fullName evidence="1">Uncharacterized protein</fullName>
    </submittedName>
</protein>
<dbReference type="EMBL" id="MGHC01000030">
    <property type="protein sequence ID" value="OGM58811.1"/>
    <property type="molecule type" value="Genomic_DNA"/>
</dbReference>